<dbReference type="OrthoDB" id="10022113at2759"/>
<name>A0A284QSP7_ARMOS</name>
<evidence type="ECO:0000256" key="3">
    <source>
        <dbReference type="ARBA" id="ARBA00022989"/>
    </source>
</evidence>
<dbReference type="Pfam" id="PF23122">
    <property type="entry name" value="C2_ITFG1"/>
    <property type="match status" value="1"/>
</dbReference>
<dbReference type="EMBL" id="FUEG01000002">
    <property type="protein sequence ID" value="SJK99499.1"/>
    <property type="molecule type" value="Genomic_DNA"/>
</dbReference>
<dbReference type="GO" id="GO:0005886">
    <property type="term" value="C:plasma membrane"/>
    <property type="evidence" value="ECO:0007669"/>
    <property type="project" value="TreeGrafter"/>
</dbReference>
<protein>
    <recommendedName>
        <fullName evidence="7">T-cell immunomodulatory protein TIP C2 domain-containing protein</fullName>
    </recommendedName>
</protein>
<accession>A0A284QSP7</accession>
<comment type="subcellular location">
    <subcellularLocation>
        <location evidence="1">Membrane</location>
        <topology evidence="1">Single-pass type I membrane protein</topology>
    </subcellularLocation>
</comment>
<evidence type="ECO:0000256" key="1">
    <source>
        <dbReference type="ARBA" id="ARBA00004479"/>
    </source>
</evidence>
<evidence type="ECO:0000259" key="7">
    <source>
        <dbReference type="Pfam" id="PF23122"/>
    </source>
</evidence>
<feature type="compositionally biased region" description="Acidic residues" evidence="6">
    <location>
        <begin position="50"/>
        <end position="59"/>
    </location>
</feature>
<keyword evidence="4" id="KW-0472">Membrane</keyword>
<dbReference type="InterPro" id="IPR024881">
    <property type="entry name" value="Tip"/>
</dbReference>
<proteinExistence type="predicted"/>
<evidence type="ECO:0000256" key="6">
    <source>
        <dbReference type="SAM" id="MobiDB-lite"/>
    </source>
</evidence>
<evidence type="ECO:0000256" key="5">
    <source>
        <dbReference type="ARBA" id="ARBA00023180"/>
    </source>
</evidence>
<feature type="domain" description="T-cell immunomodulatory protein TIP C2" evidence="7">
    <location>
        <begin position="247"/>
        <end position="304"/>
    </location>
</feature>
<dbReference type="Proteomes" id="UP000219338">
    <property type="component" value="Unassembled WGS sequence"/>
</dbReference>
<reference evidence="9" key="1">
    <citation type="journal article" date="2017" name="Nat. Ecol. Evol.">
        <title>Genome expansion and lineage-specific genetic innovations in the forest pathogenic fungi Armillaria.</title>
        <authorList>
            <person name="Sipos G."/>
            <person name="Prasanna A.N."/>
            <person name="Walter M.C."/>
            <person name="O'Connor E."/>
            <person name="Balint B."/>
            <person name="Krizsan K."/>
            <person name="Kiss B."/>
            <person name="Hess J."/>
            <person name="Varga T."/>
            <person name="Slot J."/>
            <person name="Riley R."/>
            <person name="Boka B."/>
            <person name="Rigling D."/>
            <person name="Barry K."/>
            <person name="Lee J."/>
            <person name="Mihaltcheva S."/>
            <person name="LaButti K."/>
            <person name="Lipzen A."/>
            <person name="Waldron R."/>
            <person name="Moloney N.M."/>
            <person name="Sperisen C."/>
            <person name="Kredics L."/>
            <person name="Vagvoelgyi C."/>
            <person name="Patrignani A."/>
            <person name="Fitzpatrick D."/>
            <person name="Nagy I."/>
            <person name="Doyle S."/>
            <person name="Anderson J.B."/>
            <person name="Grigoriev I.V."/>
            <person name="Gueldener U."/>
            <person name="Muensterkoetter M."/>
            <person name="Nagy L.G."/>
        </authorList>
    </citation>
    <scope>NUCLEOTIDE SEQUENCE [LARGE SCALE GENOMIC DNA]</scope>
    <source>
        <strain evidence="9">C18/9</strain>
    </source>
</reference>
<sequence length="305" mass="34033">MAKEEDEVEVKETGEVGEVEEVFEVVAEVTVVEVYEVVDAGDDRVPLPVEPDDPPDSDYDGSGFVHTEDGQTAEDGQGQTAGNGLRTHSGVASCSCLRKVVPISPKRYTGDSTIGPGLRVIAFGGFNGEKDDGKFYLAQQGTKVPFLPVSKPSRSPTFWIWEEMADWMLWCNDPARKNIVRANHDVFFLKAIILKLKYRVQYIMDGVMVPLREPNIMHSSGHRCELLLGLIKHPRYLWVSLCCAKFDQLSQTSYHALQSPYSFFGLGRTNNYIENLFVGSTMHVDEHYMDIEGVIPNSKVDILPG</sequence>
<evidence type="ECO:0000256" key="4">
    <source>
        <dbReference type="ARBA" id="ARBA00023136"/>
    </source>
</evidence>
<keyword evidence="3" id="KW-1133">Transmembrane helix</keyword>
<evidence type="ECO:0000256" key="2">
    <source>
        <dbReference type="ARBA" id="ARBA00022692"/>
    </source>
</evidence>
<dbReference type="PANTHER" id="PTHR13412:SF0">
    <property type="entry name" value="T-CELL IMMUNOMODULATORY PROTEIN"/>
    <property type="match status" value="1"/>
</dbReference>
<dbReference type="InterPro" id="IPR057089">
    <property type="entry name" value="C2_TIP"/>
</dbReference>
<gene>
    <name evidence="8" type="ORF">ARMOST_02801</name>
</gene>
<keyword evidence="9" id="KW-1185">Reference proteome</keyword>
<evidence type="ECO:0000313" key="8">
    <source>
        <dbReference type="EMBL" id="SJK99499.1"/>
    </source>
</evidence>
<dbReference type="AlphaFoldDB" id="A0A284QSP7"/>
<keyword evidence="2" id="KW-0812">Transmembrane</keyword>
<keyword evidence="5" id="KW-0325">Glycoprotein</keyword>
<feature type="region of interest" description="Disordered" evidence="6">
    <location>
        <begin position="42"/>
        <end position="83"/>
    </location>
</feature>
<evidence type="ECO:0000313" key="9">
    <source>
        <dbReference type="Proteomes" id="UP000219338"/>
    </source>
</evidence>
<dbReference type="PANTHER" id="PTHR13412">
    <property type="entry name" value="T-CELL IMMUNOMODULATORY PROTEIN HOMOLOG"/>
    <property type="match status" value="1"/>
</dbReference>
<organism evidence="8 9">
    <name type="scientific">Armillaria ostoyae</name>
    <name type="common">Armillaria root rot fungus</name>
    <dbReference type="NCBI Taxonomy" id="47428"/>
    <lineage>
        <taxon>Eukaryota</taxon>
        <taxon>Fungi</taxon>
        <taxon>Dikarya</taxon>
        <taxon>Basidiomycota</taxon>
        <taxon>Agaricomycotina</taxon>
        <taxon>Agaricomycetes</taxon>
        <taxon>Agaricomycetidae</taxon>
        <taxon>Agaricales</taxon>
        <taxon>Marasmiineae</taxon>
        <taxon>Physalacriaceae</taxon>
        <taxon>Armillaria</taxon>
    </lineage>
</organism>